<feature type="compositionally biased region" description="Basic and acidic residues" evidence="21">
    <location>
        <begin position="429"/>
        <end position="457"/>
    </location>
</feature>
<reference evidence="23 24" key="1">
    <citation type="submission" date="2021-04" db="EMBL/GenBank/DDBJ databases">
        <authorList>
            <person name="Bliznina A."/>
        </authorList>
    </citation>
    <scope>NUCLEOTIDE SEQUENCE [LARGE SCALE GENOMIC DNA]</scope>
</reference>
<feature type="compositionally biased region" description="Acidic residues" evidence="21">
    <location>
        <begin position="562"/>
        <end position="589"/>
    </location>
</feature>
<evidence type="ECO:0000256" key="20">
    <source>
        <dbReference type="ARBA" id="ARBA00047852"/>
    </source>
</evidence>
<keyword evidence="14" id="KW-0325">Glycoprotein</keyword>
<keyword evidence="24" id="KW-1185">Reference proteome</keyword>
<comment type="catalytic activity">
    <reaction evidence="20">
        <text>3-O-[beta-D-Xyl-(1-&gt;4)-Rib-ol-P-Rib-ol-P-3-beta-D-GalNAc-(1-&gt;3)-beta-D-GlcNAc-(1-&gt;4)-(O-6-P-alpha-D-Man)]-Thr-[protein] + UDP-alpha-D-glucuronate = 3-O-[beta-D-GlcA-(1-&gt;3)-beta-D-Xyl-(1-&gt;4)-Rib-ol-P-Rib-ol-P-3-beta-D-GalNAc-(1-&gt;3)-beta-D-GlcNAc-(1-&gt;4)-(O-6-P-alpha-D-Man)]-Thr-[protein] + UDP + H(+)</text>
        <dbReference type="Rhea" id="RHEA:46860"/>
        <dbReference type="Rhea" id="RHEA-COMP:15023"/>
        <dbReference type="Rhea" id="RHEA-COMP:17482"/>
        <dbReference type="ChEBI" id="CHEBI:15378"/>
        <dbReference type="ChEBI" id="CHEBI:58052"/>
        <dbReference type="ChEBI" id="CHEBI:58223"/>
        <dbReference type="ChEBI" id="CHEBI:142405"/>
        <dbReference type="ChEBI" id="CHEBI:177336"/>
    </reaction>
</comment>
<accession>A0ABN7SHZ6</accession>
<keyword evidence="7" id="KW-0808">Transferase</keyword>
<comment type="pathway">
    <text evidence="3">Protein modification; protein glycosylation.</text>
</comment>
<evidence type="ECO:0000256" key="14">
    <source>
        <dbReference type="ARBA" id="ARBA00023180"/>
    </source>
</evidence>
<sequence length="607" mass="71027">MDGNDLLARFKVKHLVWIPVIGFIQIYFLWHYANKAEHIRKAKDAFLSKHFEDAEKWRSEYLVHFDYAVGTYETEAGIEVKDVTLVSQCSPDNLHHVEGLMKAWKGPISIAVFAPDRDAVSAMFGIQILRKCNADIRRHVTFHIMYPSTHPPRFDETVEDFTEEECILAMEQLKAWEGANYARGELPYPQNSLRNIARAKIKTDLFYLVDIDTVPSGDLRYQFTKFAKKRGLFDQTRLEAFITPAFEIRSHHRLPQNKDKVIRLVDDGEMRPFHYDTCPYCHKPTEFDHWYGYRGSDELEDAYEIEYSNSFEPFYLANTHVAPLHDERFKAYGFDRISQICEMHVKGFTFYALNNAFIVHKGFKFKKNFHETKDYENKKNGKIYEKYFKPELKVKYPNSQRECLEESANRRGHVQVNVDNLKQILKRGVEQHIQTENKREKRNADKRSEEQGLKSEESEQLEQDIQSDEILEESHSPENLPDESILSKDDEVQETDKDEDSVSESEETEDREEESIEEVGESDEEAAQIEPSHNFLSENEEAEQGNLQEPLENAEVEPIVEKEEDENQAEVSDEISEDSEQEDESEDAPQTEIETRNVRLLHREELD</sequence>
<feature type="compositionally biased region" description="Acidic residues" evidence="21">
    <location>
        <begin position="458"/>
        <end position="471"/>
    </location>
</feature>
<protein>
    <recommendedName>
        <fullName evidence="5">Beta-1,4-glucuronyltransferase 1</fullName>
    </recommendedName>
    <alternativeName>
        <fullName evidence="16">I-beta-1,3-N-acetylglucosaminyltransferase</fullName>
    </alternativeName>
    <alternativeName>
        <fullName evidence="19">N-acetyllactosaminide beta-1,3-N-acetylglucosaminyltransferase</fullName>
    </alternativeName>
    <alternativeName>
        <fullName evidence="17">Poly-N-acetyllactosamine extension enzyme</fullName>
    </alternativeName>
    <alternativeName>
        <fullName evidence="18">UDP-GlcNAc:betaGal beta-1,3-N-acetylglucosaminyltransferase 1</fullName>
    </alternativeName>
</protein>
<evidence type="ECO:0000256" key="22">
    <source>
        <dbReference type="SAM" id="Phobius"/>
    </source>
</evidence>
<evidence type="ECO:0000256" key="17">
    <source>
        <dbReference type="ARBA" id="ARBA00032175"/>
    </source>
</evidence>
<evidence type="ECO:0000256" key="6">
    <source>
        <dbReference type="ARBA" id="ARBA00022676"/>
    </source>
</evidence>
<comment type="similarity">
    <text evidence="4">Belongs to the glycosyltransferase 49 family.</text>
</comment>
<dbReference type="EMBL" id="OU015569">
    <property type="protein sequence ID" value="CAG5099322.1"/>
    <property type="molecule type" value="Genomic_DNA"/>
</dbReference>
<evidence type="ECO:0000256" key="11">
    <source>
        <dbReference type="ARBA" id="ARBA00022989"/>
    </source>
</evidence>
<gene>
    <name evidence="23" type="ORF">OKIOD_LOCUS8003</name>
</gene>
<comment type="subcellular location">
    <subcellularLocation>
        <location evidence="2">Golgi apparatus membrane</location>
        <topology evidence="2">Single-pass type II membrane protein</topology>
    </subcellularLocation>
</comment>
<evidence type="ECO:0000256" key="19">
    <source>
        <dbReference type="ARBA" id="ARBA00033291"/>
    </source>
</evidence>
<evidence type="ECO:0000256" key="4">
    <source>
        <dbReference type="ARBA" id="ARBA00008539"/>
    </source>
</evidence>
<evidence type="ECO:0000256" key="10">
    <source>
        <dbReference type="ARBA" id="ARBA00022968"/>
    </source>
</evidence>
<feature type="transmembrane region" description="Helical" evidence="22">
    <location>
        <begin position="15"/>
        <end position="33"/>
    </location>
</feature>
<evidence type="ECO:0000256" key="9">
    <source>
        <dbReference type="ARBA" id="ARBA00022723"/>
    </source>
</evidence>
<evidence type="ECO:0000256" key="21">
    <source>
        <dbReference type="SAM" id="MobiDB-lite"/>
    </source>
</evidence>
<evidence type="ECO:0000256" key="13">
    <source>
        <dbReference type="ARBA" id="ARBA00023136"/>
    </source>
</evidence>
<dbReference type="Pfam" id="PF13896">
    <property type="entry name" value="Glyco_transf_49"/>
    <property type="match status" value="1"/>
</dbReference>
<keyword evidence="10" id="KW-0735">Signal-anchor</keyword>
<keyword evidence="11 22" id="KW-1133">Transmembrane helix</keyword>
<proteinExistence type="inferred from homology"/>
<evidence type="ECO:0000256" key="15">
    <source>
        <dbReference type="ARBA" id="ARBA00023211"/>
    </source>
</evidence>
<evidence type="ECO:0000313" key="24">
    <source>
        <dbReference type="Proteomes" id="UP001158576"/>
    </source>
</evidence>
<feature type="compositionally biased region" description="Basic and acidic residues" evidence="21">
    <location>
        <begin position="593"/>
        <end position="607"/>
    </location>
</feature>
<evidence type="ECO:0000256" key="1">
    <source>
        <dbReference type="ARBA" id="ARBA00001936"/>
    </source>
</evidence>
<evidence type="ECO:0000313" key="23">
    <source>
        <dbReference type="EMBL" id="CAG5099322.1"/>
    </source>
</evidence>
<evidence type="ECO:0000256" key="18">
    <source>
        <dbReference type="ARBA" id="ARBA00032181"/>
    </source>
</evidence>
<keyword evidence="12" id="KW-0333">Golgi apparatus</keyword>
<keyword evidence="9" id="KW-0479">Metal-binding</keyword>
<name>A0ABN7SHZ6_OIKDI</name>
<keyword evidence="8 22" id="KW-0812">Transmembrane</keyword>
<evidence type="ECO:0000256" key="8">
    <source>
        <dbReference type="ARBA" id="ARBA00022692"/>
    </source>
</evidence>
<evidence type="ECO:0000256" key="2">
    <source>
        <dbReference type="ARBA" id="ARBA00004323"/>
    </source>
</evidence>
<evidence type="ECO:0000256" key="7">
    <source>
        <dbReference type="ARBA" id="ARBA00022679"/>
    </source>
</evidence>
<evidence type="ECO:0000256" key="12">
    <source>
        <dbReference type="ARBA" id="ARBA00023034"/>
    </source>
</evidence>
<keyword evidence="13 22" id="KW-0472">Membrane</keyword>
<organism evidence="23 24">
    <name type="scientific">Oikopleura dioica</name>
    <name type="common">Tunicate</name>
    <dbReference type="NCBI Taxonomy" id="34765"/>
    <lineage>
        <taxon>Eukaryota</taxon>
        <taxon>Metazoa</taxon>
        <taxon>Chordata</taxon>
        <taxon>Tunicata</taxon>
        <taxon>Appendicularia</taxon>
        <taxon>Copelata</taxon>
        <taxon>Oikopleuridae</taxon>
        <taxon>Oikopleura</taxon>
    </lineage>
</organism>
<feature type="region of interest" description="Disordered" evidence="21">
    <location>
        <begin position="429"/>
        <end position="607"/>
    </location>
</feature>
<dbReference type="PANTHER" id="PTHR46420:SF1">
    <property type="entry name" value="BETA-1,4-GLUCURONYLTRANSFERASE 1"/>
    <property type="match status" value="1"/>
</dbReference>
<dbReference type="Proteomes" id="UP001158576">
    <property type="component" value="Chromosome XSR"/>
</dbReference>
<keyword evidence="6" id="KW-0328">Glycosyltransferase</keyword>
<dbReference type="InterPro" id="IPR043189">
    <property type="entry name" value="B4GAT1"/>
</dbReference>
<comment type="cofactor">
    <cofactor evidence="1">
        <name>Mn(2+)</name>
        <dbReference type="ChEBI" id="CHEBI:29035"/>
    </cofactor>
</comment>
<evidence type="ECO:0000256" key="3">
    <source>
        <dbReference type="ARBA" id="ARBA00004922"/>
    </source>
</evidence>
<evidence type="ECO:0000256" key="16">
    <source>
        <dbReference type="ARBA" id="ARBA00030723"/>
    </source>
</evidence>
<dbReference type="PANTHER" id="PTHR46420">
    <property type="entry name" value="BETA-1,4-GLUCURONYLTRANSFERASE 1"/>
    <property type="match status" value="1"/>
</dbReference>
<evidence type="ECO:0000256" key="5">
    <source>
        <dbReference type="ARBA" id="ARBA00017962"/>
    </source>
</evidence>
<keyword evidence="15" id="KW-0464">Manganese</keyword>
<feature type="compositionally biased region" description="Acidic residues" evidence="21">
    <location>
        <begin position="491"/>
        <end position="527"/>
    </location>
</feature>